<feature type="region of interest" description="Disordered" evidence="3">
    <location>
        <begin position="142"/>
        <end position="182"/>
    </location>
</feature>
<feature type="compositionally biased region" description="Basic and acidic residues" evidence="3">
    <location>
        <begin position="142"/>
        <end position="152"/>
    </location>
</feature>
<dbReference type="Gramene" id="OE9A024791T3">
    <property type="protein sequence ID" value="OE9A024791C3"/>
    <property type="gene ID" value="OE9A024791"/>
</dbReference>
<reference evidence="4 5" key="1">
    <citation type="submission" date="2019-12" db="EMBL/GenBank/DDBJ databases">
        <authorList>
            <person name="Alioto T."/>
            <person name="Alioto T."/>
            <person name="Gomez Garrido J."/>
        </authorList>
    </citation>
    <scope>NUCLEOTIDE SEQUENCE [LARGE SCALE GENOMIC DNA]</scope>
</reference>
<dbReference type="GO" id="GO:0003677">
    <property type="term" value="F:DNA binding"/>
    <property type="evidence" value="ECO:0007669"/>
    <property type="project" value="InterPro"/>
</dbReference>
<proteinExistence type="predicted"/>
<feature type="compositionally biased region" description="Polar residues" evidence="3">
    <location>
        <begin position="166"/>
        <end position="176"/>
    </location>
</feature>
<comment type="caution">
    <text evidence="4">The sequence shown here is derived from an EMBL/GenBank/DDBJ whole genome shotgun (WGS) entry which is preliminary data.</text>
</comment>
<accession>A0A8S0UMN9</accession>
<dbReference type="GO" id="GO:0006281">
    <property type="term" value="P:DNA repair"/>
    <property type="evidence" value="ECO:0007669"/>
    <property type="project" value="InterPro"/>
</dbReference>
<keyword evidence="2" id="KW-0539">Nucleus</keyword>
<evidence type="ECO:0000313" key="5">
    <source>
        <dbReference type="Proteomes" id="UP000594638"/>
    </source>
</evidence>
<evidence type="ECO:0000313" key="4">
    <source>
        <dbReference type="EMBL" id="CAA3021355.1"/>
    </source>
</evidence>
<dbReference type="AlphaFoldDB" id="A0A8S0UMN9"/>
<dbReference type="GO" id="GO:0003824">
    <property type="term" value="F:catalytic activity"/>
    <property type="evidence" value="ECO:0007669"/>
    <property type="project" value="InterPro"/>
</dbReference>
<dbReference type="Proteomes" id="UP000594638">
    <property type="component" value="Unassembled WGS sequence"/>
</dbReference>
<evidence type="ECO:0000256" key="1">
    <source>
        <dbReference type="ARBA" id="ARBA00004123"/>
    </source>
</evidence>
<dbReference type="InterPro" id="IPR011257">
    <property type="entry name" value="DNA_glycosylase"/>
</dbReference>
<dbReference type="GO" id="GO:0005634">
    <property type="term" value="C:nucleus"/>
    <property type="evidence" value="ECO:0007669"/>
    <property type="project" value="UniProtKB-SubCell"/>
</dbReference>
<keyword evidence="5" id="KW-1185">Reference proteome</keyword>
<organism evidence="4 5">
    <name type="scientific">Olea europaea subsp. europaea</name>
    <dbReference type="NCBI Taxonomy" id="158383"/>
    <lineage>
        <taxon>Eukaryota</taxon>
        <taxon>Viridiplantae</taxon>
        <taxon>Streptophyta</taxon>
        <taxon>Embryophyta</taxon>
        <taxon>Tracheophyta</taxon>
        <taxon>Spermatophyta</taxon>
        <taxon>Magnoliopsida</taxon>
        <taxon>eudicotyledons</taxon>
        <taxon>Gunneridae</taxon>
        <taxon>Pentapetalae</taxon>
        <taxon>asterids</taxon>
        <taxon>lamiids</taxon>
        <taxon>Lamiales</taxon>
        <taxon>Oleaceae</taxon>
        <taxon>Oleeae</taxon>
        <taxon>Olea</taxon>
    </lineage>
</organism>
<sequence>MSSSEVANMNAAKRKKKKNPVENDNCFCSDSISICFVSTPAKEEHQNLKSNLKRIKSKGNNSHKVCSDDTATIGNFEKKNRIYKKHYYDVDCAKGTNSENVRQCSESNIDGVEKNSKKKGKMLKKDKADENLGIETVKVSGDKNEGNIEDKGKRRKKFKDNKKENQGNGINNVSNGDGNGKPPVCKFGKASLDDFFSQFAYTGDSTDKNAVKIGDCKPWIRGNEVKAEEVNVEDKLKMDKDDSTLLFKAGLSGSQATIRPHNSGKNLKKEKRIRTENATISIQTPTTGKRGHKGSYKNVRVVSPYFRNKETGEEAETNDGKIELQKSKAKNILTARKVSPYFHHVKQEEDNAVTSLLDGTTKSKVRPRKVKNKVTARSVLSADEKWDEAYKRRTPDNMWKPPRSPYNLLQEDHVFDPWRVLVICMLLNVTTGRQTGKVISEFFTLCPNAKSATEVAKEDIEKVIQSLGLYRKRAEGIQHFSRMYMEESWTHVTELPGIGK</sequence>
<dbReference type="Gene3D" id="1.10.340.30">
    <property type="entry name" value="Hypothetical protein, domain 2"/>
    <property type="match status" value="1"/>
</dbReference>
<dbReference type="SUPFAM" id="SSF48150">
    <property type="entry name" value="DNA-glycosylase"/>
    <property type="match status" value="1"/>
</dbReference>
<dbReference type="EMBL" id="CACTIH010009052">
    <property type="protein sequence ID" value="CAA3021355.1"/>
    <property type="molecule type" value="Genomic_DNA"/>
</dbReference>
<evidence type="ECO:0000256" key="2">
    <source>
        <dbReference type="ARBA" id="ARBA00023242"/>
    </source>
</evidence>
<gene>
    <name evidence="4" type="ORF">OLEA9_A024791</name>
</gene>
<comment type="subcellular location">
    <subcellularLocation>
        <location evidence="1">Nucleus</location>
    </subcellularLocation>
</comment>
<protein>
    <submittedName>
        <fullName evidence="4">Methyl- -binding domain 4</fullName>
    </submittedName>
</protein>
<dbReference type="PANTHER" id="PTHR15074:SF0">
    <property type="entry name" value="METHYL-CPG-BINDING DOMAIN PROTEIN 4-LIKE PROTEIN"/>
    <property type="match status" value="1"/>
</dbReference>
<dbReference type="PANTHER" id="PTHR15074">
    <property type="entry name" value="METHYL-CPG-BINDING PROTEIN"/>
    <property type="match status" value="1"/>
</dbReference>
<dbReference type="InterPro" id="IPR045138">
    <property type="entry name" value="MeCP2/MBD4"/>
</dbReference>
<feature type="region of interest" description="Disordered" evidence="3">
    <location>
        <begin position="1"/>
        <end position="23"/>
    </location>
</feature>
<dbReference type="OrthoDB" id="10265068at2759"/>
<evidence type="ECO:0000256" key="3">
    <source>
        <dbReference type="SAM" id="MobiDB-lite"/>
    </source>
</evidence>
<name>A0A8S0UMN9_OLEEU</name>